<comment type="caution">
    <text evidence="2">The sequence shown here is derived from an EMBL/GenBank/DDBJ whole genome shotgun (WGS) entry which is preliminary data.</text>
</comment>
<dbReference type="AlphaFoldDB" id="A0A7W9BCP1"/>
<gene>
    <name evidence="2" type="ORF">FHS94_001277</name>
</gene>
<sequence>MSYSVLIMYAVALVLGLAGGWMLLKLASSRTSERQVYAYRMSGVMLVSGAIVLAMSATAMWNWSTTP</sequence>
<dbReference type="Proteomes" id="UP000546200">
    <property type="component" value="Unassembled WGS sequence"/>
</dbReference>
<evidence type="ECO:0000313" key="3">
    <source>
        <dbReference type="Proteomes" id="UP000546200"/>
    </source>
</evidence>
<evidence type="ECO:0000313" key="2">
    <source>
        <dbReference type="EMBL" id="MBB5714446.1"/>
    </source>
</evidence>
<accession>A0A7W9BCP1</accession>
<feature type="transmembrane region" description="Helical" evidence="1">
    <location>
        <begin position="6"/>
        <end position="24"/>
    </location>
</feature>
<name>A0A7W9BCP1_9SPHN</name>
<keyword evidence="3" id="KW-1185">Reference proteome</keyword>
<dbReference type="RefSeq" id="WP_184055743.1">
    <property type="nucleotide sequence ID" value="NZ_JACIJK010000003.1"/>
</dbReference>
<organism evidence="2 3">
    <name type="scientific">Sphingomonas aerophila</name>
    <dbReference type="NCBI Taxonomy" id="1344948"/>
    <lineage>
        <taxon>Bacteria</taxon>
        <taxon>Pseudomonadati</taxon>
        <taxon>Pseudomonadota</taxon>
        <taxon>Alphaproteobacteria</taxon>
        <taxon>Sphingomonadales</taxon>
        <taxon>Sphingomonadaceae</taxon>
        <taxon>Sphingomonas</taxon>
    </lineage>
</organism>
<keyword evidence="1" id="KW-0812">Transmembrane</keyword>
<keyword evidence="1" id="KW-0472">Membrane</keyword>
<protein>
    <submittedName>
        <fullName evidence="2">Uncharacterized protein</fullName>
    </submittedName>
</protein>
<proteinExistence type="predicted"/>
<keyword evidence="1" id="KW-1133">Transmembrane helix</keyword>
<evidence type="ECO:0000256" key="1">
    <source>
        <dbReference type="SAM" id="Phobius"/>
    </source>
</evidence>
<feature type="transmembrane region" description="Helical" evidence="1">
    <location>
        <begin position="36"/>
        <end position="61"/>
    </location>
</feature>
<reference evidence="2 3" key="1">
    <citation type="submission" date="2020-08" db="EMBL/GenBank/DDBJ databases">
        <title>Genomic Encyclopedia of Type Strains, Phase IV (KMG-IV): sequencing the most valuable type-strain genomes for metagenomic binning, comparative biology and taxonomic classification.</title>
        <authorList>
            <person name="Goeker M."/>
        </authorList>
    </citation>
    <scope>NUCLEOTIDE SEQUENCE [LARGE SCALE GENOMIC DNA]</scope>
    <source>
        <strain evidence="2 3">DSM 100044</strain>
    </source>
</reference>
<dbReference type="EMBL" id="JACIJK010000003">
    <property type="protein sequence ID" value="MBB5714446.1"/>
    <property type="molecule type" value="Genomic_DNA"/>
</dbReference>